<evidence type="ECO:0000313" key="3">
    <source>
        <dbReference type="Proteomes" id="UP001438707"/>
    </source>
</evidence>
<sequence length="399" mass="42486">MCKSPSSSSPPSPIGPESPIPSDSPLPTGTSAKRDRPPSMGSPGTSGFGTSTEGRSSSTKKSAFTKGFKSAAALLEKAFKRTTGEGAAPGAPPFEQAALKVELQIEDAAAANGRNHLMPKGTDVVDICQERPTLLLGQQANQIGCMSGAASLFPRRTHARGRRRLDVANRLHHIGFSRGSAAVGRQIFKGLNTLKTEGLCHGAVMAENVALSTNILGVTSAVLIGPENTLARQVEAIAAPASAVKCDAYYRSPQDIPGNDYVMGASRAQEFNENAHWQGLAADMWCAATLMYFIMSEGKSSPQATPAIYIDPRSPGLHEFAQKLLDKDTEASMFFWPAFAADPSMRMLANDAVVSSIFWTDPQSMEFFEVLASSTQDNDEVVGQINHCEEGLSNMDSIM</sequence>
<dbReference type="EMBL" id="JALJOS010000005">
    <property type="protein sequence ID" value="KAK9838865.1"/>
    <property type="molecule type" value="Genomic_DNA"/>
</dbReference>
<protein>
    <submittedName>
        <fullName evidence="2">Uncharacterized protein</fullName>
    </submittedName>
</protein>
<name>A0AAW1RYW4_9CHLO</name>
<feature type="compositionally biased region" description="Low complexity" evidence="1">
    <location>
        <begin position="39"/>
        <end position="59"/>
    </location>
</feature>
<organism evidence="2 3">
    <name type="scientific">Apatococcus lobatus</name>
    <dbReference type="NCBI Taxonomy" id="904363"/>
    <lineage>
        <taxon>Eukaryota</taxon>
        <taxon>Viridiplantae</taxon>
        <taxon>Chlorophyta</taxon>
        <taxon>core chlorophytes</taxon>
        <taxon>Trebouxiophyceae</taxon>
        <taxon>Chlorellales</taxon>
        <taxon>Chlorellaceae</taxon>
        <taxon>Apatococcus</taxon>
    </lineage>
</organism>
<evidence type="ECO:0000313" key="2">
    <source>
        <dbReference type="EMBL" id="KAK9838865.1"/>
    </source>
</evidence>
<proteinExistence type="predicted"/>
<dbReference type="Gene3D" id="1.10.510.10">
    <property type="entry name" value="Transferase(Phosphotransferase) domain 1"/>
    <property type="match status" value="1"/>
</dbReference>
<dbReference type="Proteomes" id="UP001438707">
    <property type="component" value="Unassembled WGS sequence"/>
</dbReference>
<evidence type="ECO:0000256" key="1">
    <source>
        <dbReference type="SAM" id="MobiDB-lite"/>
    </source>
</evidence>
<dbReference type="AlphaFoldDB" id="A0AAW1RYW4"/>
<feature type="region of interest" description="Disordered" evidence="1">
    <location>
        <begin position="1"/>
        <end position="63"/>
    </location>
</feature>
<accession>A0AAW1RYW4</accession>
<gene>
    <name evidence="2" type="ORF">WJX74_004883</name>
</gene>
<comment type="caution">
    <text evidence="2">The sequence shown here is derived from an EMBL/GenBank/DDBJ whole genome shotgun (WGS) entry which is preliminary data.</text>
</comment>
<dbReference type="SUPFAM" id="SSF56112">
    <property type="entry name" value="Protein kinase-like (PK-like)"/>
    <property type="match status" value="1"/>
</dbReference>
<feature type="compositionally biased region" description="Pro residues" evidence="1">
    <location>
        <begin position="8"/>
        <end position="24"/>
    </location>
</feature>
<reference evidence="2 3" key="1">
    <citation type="journal article" date="2024" name="Nat. Commun.">
        <title>Phylogenomics reveals the evolutionary origins of lichenization in chlorophyte algae.</title>
        <authorList>
            <person name="Puginier C."/>
            <person name="Libourel C."/>
            <person name="Otte J."/>
            <person name="Skaloud P."/>
            <person name="Haon M."/>
            <person name="Grisel S."/>
            <person name="Petersen M."/>
            <person name="Berrin J.G."/>
            <person name="Delaux P.M."/>
            <person name="Dal Grande F."/>
            <person name="Keller J."/>
        </authorList>
    </citation>
    <scope>NUCLEOTIDE SEQUENCE [LARGE SCALE GENOMIC DNA]</scope>
    <source>
        <strain evidence="2 3">SAG 2145</strain>
    </source>
</reference>
<dbReference type="InterPro" id="IPR011009">
    <property type="entry name" value="Kinase-like_dom_sf"/>
</dbReference>
<keyword evidence="3" id="KW-1185">Reference proteome</keyword>